<dbReference type="Proteomes" id="UP000193900">
    <property type="component" value="Unassembled WGS sequence"/>
</dbReference>
<dbReference type="Gene3D" id="3.60.10.10">
    <property type="entry name" value="Endonuclease/exonuclease/phosphatase"/>
    <property type="match status" value="1"/>
</dbReference>
<dbReference type="InterPro" id="IPR005135">
    <property type="entry name" value="Endo/exonuclease/phosphatase"/>
</dbReference>
<organism evidence="2 3">
    <name type="scientific">Roseisalinus antarcticus</name>
    <dbReference type="NCBI Taxonomy" id="254357"/>
    <lineage>
        <taxon>Bacteria</taxon>
        <taxon>Pseudomonadati</taxon>
        <taxon>Pseudomonadota</taxon>
        <taxon>Alphaproteobacteria</taxon>
        <taxon>Rhodobacterales</taxon>
        <taxon>Roseobacteraceae</taxon>
        <taxon>Roseisalinus</taxon>
    </lineage>
</organism>
<dbReference type="RefSeq" id="WP_085879224.1">
    <property type="nucleotide sequence ID" value="NZ_FWFZ01000010.1"/>
</dbReference>
<evidence type="ECO:0000313" key="2">
    <source>
        <dbReference type="EMBL" id="SLN53557.1"/>
    </source>
</evidence>
<dbReference type="EMBL" id="FWFZ01000010">
    <property type="protein sequence ID" value="SLN53557.1"/>
    <property type="molecule type" value="Genomic_DNA"/>
</dbReference>
<reference evidence="2 3" key="1">
    <citation type="submission" date="2017-03" db="EMBL/GenBank/DDBJ databases">
        <authorList>
            <person name="Afonso C.L."/>
            <person name="Miller P.J."/>
            <person name="Scott M.A."/>
            <person name="Spackman E."/>
            <person name="Goraichik I."/>
            <person name="Dimitrov K.M."/>
            <person name="Suarez D.L."/>
            <person name="Swayne D.E."/>
        </authorList>
    </citation>
    <scope>NUCLEOTIDE SEQUENCE [LARGE SCALE GENOMIC DNA]</scope>
    <source>
        <strain evidence="2 3">CECT 7023</strain>
    </source>
</reference>
<protein>
    <recommendedName>
        <fullName evidence="1">Endonuclease/exonuclease/phosphatase domain-containing protein</fullName>
    </recommendedName>
</protein>
<dbReference type="AlphaFoldDB" id="A0A1Y5T428"/>
<dbReference type="OrthoDB" id="9813425at2"/>
<gene>
    <name evidence="2" type="ORF">ROA7023_02380</name>
</gene>
<name>A0A1Y5T428_9RHOB</name>
<evidence type="ECO:0000313" key="3">
    <source>
        <dbReference type="Proteomes" id="UP000193900"/>
    </source>
</evidence>
<evidence type="ECO:0000259" key="1">
    <source>
        <dbReference type="Pfam" id="PF03372"/>
    </source>
</evidence>
<dbReference type="GO" id="GO:0003824">
    <property type="term" value="F:catalytic activity"/>
    <property type="evidence" value="ECO:0007669"/>
    <property type="project" value="InterPro"/>
</dbReference>
<proteinExistence type="predicted"/>
<sequence>MRLRLASYNIQKAVGQDLRRDPARVLAAISELDADVVVIQEADKRLGVRPTALPRFLIEQQTDLVPADVAEADGSLGWHGNAVLVRKGLRVQRTARLPLPGLEPRGAVLVRVLPPGDGDDPAGITVIGAHLGLLRSWRRRQARALGDHALRDDGPGTVIAGDFNEWSMRKGLGPLCADFHLVTPGRTYPSLRPIGSLDRAALGSGLRLIGAGVAAGALARVASDHRPIWLDIERVTRPL</sequence>
<feature type="domain" description="Endonuclease/exonuclease/phosphatase" evidence="1">
    <location>
        <begin position="6"/>
        <end position="225"/>
    </location>
</feature>
<accession>A0A1Y5T428</accession>
<dbReference type="InterPro" id="IPR036691">
    <property type="entry name" value="Endo/exonu/phosph_ase_sf"/>
</dbReference>
<dbReference type="SUPFAM" id="SSF56219">
    <property type="entry name" value="DNase I-like"/>
    <property type="match status" value="1"/>
</dbReference>
<dbReference type="Pfam" id="PF03372">
    <property type="entry name" value="Exo_endo_phos"/>
    <property type="match status" value="1"/>
</dbReference>
<keyword evidence="3" id="KW-1185">Reference proteome</keyword>